<dbReference type="Proteomes" id="UP001378592">
    <property type="component" value="Unassembled WGS sequence"/>
</dbReference>
<feature type="compositionally biased region" description="Basic and acidic residues" evidence="1">
    <location>
        <begin position="66"/>
        <end position="77"/>
    </location>
</feature>
<proteinExistence type="predicted"/>
<gene>
    <name evidence="2" type="ORF">R5R35_011182</name>
</gene>
<dbReference type="EMBL" id="JAZDUA010000226">
    <property type="protein sequence ID" value="KAK7863558.1"/>
    <property type="molecule type" value="Genomic_DNA"/>
</dbReference>
<feature type="region of interest" description="Disordered" evidence="1">
    <location>
        <begin position="42"/>
        <end position="77"/>
    </location>
</feature>
<comment type="caution">
    <text evidence="2">The sequence shown here is derived from an EMBL/GenBank/DDBJ whole genome shotgun (WGS) entry which is preliminary data.</text>
</comment>
<protein>
    <submittedName>
        <fullName evidence="2">Uncharacterized protein</fullName>
    </submittedName>
</protein>
<evidence type="ECO:0000313" key="3">
    <source>
        <dbReference type="Proteomes" id="UP001378592"/>
    </source>
</evidence>
<evidence type="ECO:0000313" key="2">
    <source>
        <dbReference type="EMBL" id="KAK7863558.1"/>
    </source>
</evidence>
<reference evidence="2 3" key="1">
    <citation type="submission" date="2024-03" db="EMBL/GenBank/DDBJ databases">
        <title>The genome assembly and annotation of the cricket Gryllus longicercus Weissman &amp; Gray.</title>
        <authorList>
            <person name="Szrajer S."/>
            <person name="Gray D."/>
            <person name="Ylla G."/>
        </authorList>
    </citation>
    <scope>NUCLEOTIDE SEQUENCE [LARGE SCALE GENOMIC DNA]</scope>
    <source>
        <strain evidence="2">DAG 2021-001</strain>
        <tissue evidence="2">Whole body minus gut</tissue>
    </source>
</reference>
<sequence length="115" mass="13488">MDDMDILAENVIEIEEVKEEPDDYVEEQDWSFTEQDRHLSLKSELKKEDDEEEVKPPVSVFLDPNEESHEDDKQQHEDPLAMCNENFVAQSVWSVGEFRDVIGLMCPIHVYYNLA</sequence>
<organism evidence="2 3">
    <name type="scientific">Gryllus longicercus</name>
    <dbReference type="NCBI Taxonomy" id="2509291"/>
    <lineage>
        <taxon>Eukaryota</taxon>
        <taxon>Metazoa</taxon>
        <taxon>Ecdysozoa</taxon>
        <taxon>Arthropoda</taxon>
        <taxon>Hexapoda</taxon>
        <taxon>Insecta</taxon>
        <taxon>Pterygota</taxon>
        <taxon>Neoptera</taxon>
        <taxon>Polyneoptera</taxon>
        <taxon>Orthoptera</taxon>
        <taxon>Ensifera</taxon>
        <taxon>Gryllidea</taxon>
        <taxon>Grylloidea</taxon>
        <taxon>Gryllidae</taxon>
        <taxon>Gryllinae</taxon>
        <taxon>Gryllus</taxon>
    </lineage>
</organism>
<accession>A0AAN9VGV8</accession>
<evidence type="ECO:0000256" key="1">
    <source>
        <dbReference type="SAM" id="MobiDB-lite"/>
    </source>
</evidence>
<dbReference type="AlphaFoldDB" id="A0AAN9VGV8"/>
<keyword evidence="3" id="KW-1185">Reference proteome</keyword>
<name>A0AAN9VGV8_9ORTH</name>